<dbReference type="AlphaFoldDB" id="A0A8I0SBU0"/>
<dbReference type="Pfam" id="PF14022">
    <property type="entry name" value="DUF4238"/>
    <property type="match status" value="1"/>
</dbReference>
<dbReference type="RefSeq" id="WP_194676306.1">
    <property type="nucleotide sequence ID" value="NZ_JADKRP010000008.1"/>
</dbReference>
<dbReference type="EMBL" id="JADKRP010000008">
    <property type="protein sequence ID" value="MBF4632738.1"/>
    <property type="molecule type" value="Genomic_DNA"/>
</dbReference>
<gene>
    <name evidence="1" type="ORF">ITJ42_16075</name>
</gene>
<reference evidence="1 2" key="1">
    <citation type="submission" date="2020-10" db="EMBL/GenBank/DDBJ databases">
        <title>Draft genome sequences of plant-associated actinobacteria.</title>
        <authorList>
            <person name="Tarlachkov S.V."/>
            <person name="Starodumova I.P."/>
            <person name="Dorofeeva L.V."/>
            <person name="Prisyazhnaya N.V."/>
            <person name="Roubtsova T.V."/>
            <person name="Chizhov V.N."/>
            <person name="Nadler S.A."/>
            <person name="Subbotin S.A."/>
            <person name="Evtushenko L.I."/>
        </authorList>
    </citation>
    <scope>NUCLEOTIDE SEQUENCE [LARGE SCALE GENOMIC DNA]</scope>
    <source>
        <strain evidence="1 2">VKM Ac-2886</strain>
    </source>
</reference>
<dbReference type="InterPro" id="IPR025332">
    <property type="entry name" value="DUF4238"/>
</dbReference>
<evidence type="ECO:0000313" key="2">
    <source>
        <dbReference type="Proteomes" id="UP000634579"/>
    </source>
</evidence>
<keyword evidence="2" id="KW-1185">Reference proteome</keyword>
<protein>
    <submittedName>
        <fullName evidence="1">DUF4238 domain-containing protein</fullName>
    </submittedName>
</protein>
<accession>A0A8I0SBU0</accession>
<organism evidence="1 2">
    <name type="scientific">Clavibacter phaseoli</name>
    <dbReference type="NCBI Taxonomy" id="1734031"/>
    <lineage>
        <taxon>Bacteria</taxon>
        <taxon>Bacillati</taxon>
        <taxon>Actinomycetota</taxon>
        <taxon>Actinomycetes</taxon>
        <taxon>Micrococcales</taxon>
        <taxon>Microbacteriaceae</taxon>
        <taxon>Clavibacter</taxon>
    </lineage>
</organism>
<comment type="caution">
    <text evidence="1">The sequence shown here is derived from an EMBL/GenBank/DDBJ whole genome shotgun (WGS) entry which is preliminary data.</text>
</comment>
<name>A0A8I0SBU0_9MICO</name>
<evidence type="ECO:0000313" key="1">
    <source>
        <dbReference type="EMBL" id="MBF4632738.1"/>
    </source>
</evidence>
<dbReference type="Proteomes" id="UP000634579">
    <property type="component" value="Unassembled WGS sequence"/>
</dbReference>
<sequence length="327" mass="36141">MTGSAQQTSRRHHTVPRFYLRGFAAGETLLTVQLPGDRRYRQSTGNASVETDFYALAGHSGGDDVLERALSDVESSAAKVIARIAAGTWPLAEEDRMALGFFIALQSTRTQSHRRTANSIAAQVARIKIGFGGRASFKEQLVELSDDVTDEVVDRMWAEAVRPEGPPITVSSGDFAQQMLETATELLPAIVGRPWTLVRFNRRSLVTSDHPVSLVPQPDSGPHDGVGYLTAWGIAMPLTRKLGLIMSDPMPFADHFAVERVRAGELDFLKAPDTQMERFLNDQTVRYASQYLYLHPDDERFLPDVLPGPRPTSVEMSSTRIEFNGEP</sequence>
<proteinExistence type="predicted"/>